<keyword evidence="4" id="KW-0479">Metal-binding</keyword>
<dbReference type="SMART" id="SM00729">
    <property type="entry name" value="Elp3"/>
    <property type="match status" value="1"/>
</dbReference>
<evidence type="ECO:0000256" key="4">
    <source>
        <dbReference type="ARBA" id="ARBA00022723"/>
    </source>
</evidence>
<dbReference type="InParanoid" id="A0A0D2GCK1"/>
<evidence type="ECO:0000256" key="2">
    <source>
        <dbReference type="ARBA" id="ARBA00022485"/>
    </source>
</evidence>
<dbReference type="OrthoDB" id="5414041at2"/>
<dbReference type="AlphaFoldDB" id="A0A0D2GCK1"/>
<dbReference type="PANTHER" id="PTHR11228:SF34">
    <property type="entry name" value="TUNGSTEN-CONTAINING ALDEHYDE FERREDOXIN OXIDOREDUCTASE COFACTOR MODIFYING PROTEIN"/>
    <property type="match status" value="1"/>
</dbReference>
<dbReference type="InterPro" id="IPR013785">
    <property type="entry name" value="Aldolase_TIM"/>
</dbReference>
<evidence type="ECO:0000256" key="3">
    <source>
        <dbReference type="ARBA" id="ARBA00022691"/>
    </source>
</evidence>
<feature type="region of interest" description="Disordered" evidence="7">
    <location>
        <begin position="337"/>
        <end position="371"/>
    </location>
</feature>
<dbReference type="Pfam" id="PF13186">
    <property type="entry name" value="SPASM"/>
    <property type="match status" value="1"/>
</dbReference>
<dbReference type="SFLD" id="SFLDG01067">
    <property type="entry name" value="SPASM/twitch_domain_containing"/>
    <property type="match status" value="1"/>
</dbReference>
<keyword evidence="6" id="KW-0411">Iron-sulfur</keyword>
<dbReference type="InterPro" id="IPR023885">
    <property type="entry name" value="4Fe4S-binding_SPASM_dom"/>
</dbReference>
<dbReference type="CDD" id="cd21109">
    <property type="entry name" value="SPASM"/>
    <property type="match status" value="1"/>
</dbReference>
<dbReference type="InterPro" id="IPR027417">
    <property type="entry name" value="P-loop_NTPase"/>
</dbReference>
<dbReference type="Gene3D" id="3.40.50.300">
    <property type="entry name" value="P-loop containing nucleotide triphosphate hydrolases"/>
    <property type="match status" value="1"/>
</dbReference>
<sequence>MKFRKIAQMPWMHLFGSVYCNLSCPYCTQRTNRTDQIGDNLYQDKNLYSLLEQIPPTHFYLSGGEPLVHPGLEDVISYGGRYGHIFSLDTNICIPMAKLEKMLNTWNPDHLGFVNISHHFLTGIKLDYIMQRVALLKQKGIPNFVKYVGAPEEITTIKNNMQILRDAGIGTQVTLLQGNWNQRRLPQQYSMDELLEFLNMVTLNVHGLQFFNGIYSRNINCRAANDFVVFNMQGDRQAIPCCHTSAFPRDLNNTFFGNGIKKAEPCPSNQCLGDIMFVFGINGVTDEVDRFSAICNGESPRLGVNSVLNFLHDLKQKGYQVIDSNKIVQVERAVSQQARQNQAGTGNSFTQKTEPKTSRTEKPAPTGANVQTNRFTSEQINNFLTKFKSPDDIINHVPQLANYLKNIALRYLHDNNQIPLRQLAKKLVQVLINAPIKANIEVAAVCPYKCGFCTLHELHKYRRKSMMSFNDFVKLWRGIEPFTTEVEFTGGEPLMNKDLYQIIKETRKTNVHCTVTSNAFLLNKDRADKILEAQPNELLLAFDSFKPSKYKDIRINGNLDTLYENVRYLVEQKKKLGLSLPIVNVQMVVSKKNIDEAGDFWHEAKKLGADGARLKPILVWPGEGEEFENKMIQEYLIPDHHFSYHRLDNQGKLIKDRQPGLCPNTKTVHIGCGGEVIPCWYILKDTYIAGNAIDRPFLDIWFDPEYIEYRRRMKEETVSKACEGCIGRANPKLFLYSRITDETVSDPFREHLFGGSEPAIKPVENRPSTNHAKPQSINNRINIVSICAPPQTGSTWLQLILSNVLGITAAHPSQLSNGNSGKSAIVKFNEPLRDIVNKFKISHACFLVRDIRDAVSSFYHYQLSDYFKNQVDKNGGFNNIDDFYFEYYLKKRNFDELWYQHFEASKQLKLPFIRYENLYDNTAYELSRLLNEMGLPASRKAIFDAINDKFLEELKESGTEIQEFQTNTSSFFRRGGHGYYNETLSSEVLGDINKRFKPLLSEWGYLSDENFPG</sequence>
<dbReference type="GO" id="GO:0008146">
    <property type="term" value="F:sulfotransferase activity"/>
    <property type="evidence" value="ECO:0007669"/>
    <property type="project" value="InterPro"/>
</dbReference>
<comment type="caution">
    <text evidence="9">The sequence shown here is derived from an EMBL/GenBank/DDBJ whole genome shotgun (WGS) entry which is preliminary data.</text>
</comment>
<keyword evidence="3" id="KW-0949">S-adenosyl-L-methionine</keyword>
<evidence type="ECO:0000259" key="8">
    <source>
        <dbReference type="PROSITE" id="PS51918"/>
    </source>
</evidence>
<evidence type="ECO:0000256" key="1">
    <source>
        <dbReference type="ARBA" id="ARBA00001966"/>
    </source>
</evidence>
<name>A0A0D2GCK1_9BACT</name>
<comment type="cofactor">
    <cofactor evidence="1">
        <name>[4Fe-4S] cluster</name>
        <dbReference type="ChEBI" id="CHEBI:49883"/>
    </cofactor>
</comment>
<feature type="compositionally biased region" description="Basic and acidic residues" evidence="7">
    <location>
        <begin position="353"/>
        <end position="362"/>
    </location>
</feature>
<dbReference type="Pfam" id="PF04055">
    <property type="entry name" value="Radical_SAM"/>
    <property type="match status" value="1"/>
</dbReference>
<dbReference type="Pfam" id="PF00685">
    <property type="entry name" value="Sulfotransfer_1"/>
    <property type="match status" value="1"/>
</dbReference>
<dbReference type="InterPro" id="IPR034391">
    <property type="entry name" value="AdoMet-like_SPASM_containing"/>
</dbReference>
<dbReference type="RefSeq" id="WP_044350331.1">
    <property type="nucleotide sequence ID" value="NZ_AZAC01000027.1"/>
</dbReference>
<dbReference type="SUPFAM" id="SSF52540">
    <property type="entry name" value="P-loop containing nucleoside triphosphate hydrolases"/>
    <property type="match status" value="1"/>
</dbReference>
<evidence type="ECO:0000256" key="5">
    <source>
        <dbReference type="ARBA" id="ARBA00023004"/>
    </source>
</evidence>
<dbReference type="InterPro" id="IPR050377">
    <property type="entry name" value="Radical_SAM_PqqE_MftC-like"/>
</dbReference>
<feature type="domain" description="Radical SAM core" evidence="8">
    <location>
        <begin position="432"/>
        <end position="657"/>
    </location>
</feature>
<proteinExistence type="predicted"/>
<keyword evidence="10" id="KW-1185">Reference proteome</keyword>
<dbReference type="PROSITE" id="PS51918">
    <property type="entry name" value="RADICAL_SAM"/>
    <property type="match status" value="1"/>
</dbReference>
<organism evidence="9 10">
    <name type="scientific">Dethiosulfatarculus sandiegensis</name>
    <dbReference type="NCBI Taxonomy" id="1429043"/>
    <lineage>
        <taxon>Bacteria</taxon>
        <taxon>Pseudomonadati</taxon>
        <taxon>Thermodesulfobacteriota</taxon>
        <taxon>Desulfarculia</taxon>
        <taxon>Desulfarculales</taxon>
        <taxon>Desulfarculaceae</taxon>
        <taxon>Dethiosulfatarculus</taxon>
    </lineage>
</organism>
<dbReference type="EMBL" id="AZAC01000027">
    <property type="protein sequence ID" value="KIX12657.1"/>
    <property type="molecule type" value="Genomic_DNA"/>
</dbReference>
<protein>
    <recommendedName>
        <fullName evidence="8">Radical SAM core domain-containing protein</fullName>
    </recommendedName>
</protein>
<dbReference type="SUPFAM" id="SSF102114">
    <property type="entry name" value="Radical SAM enzymes"/>
    <property type="match status" value="2"/>
</dbReference>
<dbReference type="SFLD" id="SFLDS00029">
    <property type="entry name" value="Radical_SAM"/>
    <property type="match status" value="2"/>
</dbReference>
<feature type="compositionally biased region" description="Polar residues" evidence="7">
    <location>
        <begin position="337"/>
        <end position="352"/>
    </location>
</feature>
<dbReference type="PANTHER" id="PTHR11228">
    <property type="entry name" value="RADICAL SAM DOMAIN PROTEIN"/>
    <property type="match status" value="1"/>
</dbReference>
<keyword evidence="2" id="KW-0004">4Fe-4S</keyword>
<dbReference type="Proteomes" id="UP000032233">
    <property type="component" value="Unassembled WGS sequence"/>
</dbReference>
<dbReference type="STRING" id="1429043.X474_17900"/>
<dbReference type="CDD" id="cd01335">
    <property type="entry name" value="Radical_SAM"/>
    <property type="match status" value="1"/>
</dbReference>
<dbReference type="GO" id="GO:0051536">
    <property type="term" value="F:iron-sulfur cluster binding"/>
    <property type="evidence" value="ECO:0007669"/>
    <property type="project" value="UniProtKB-KW"/>
</dbReference>
<dbReference type="GO" id="GO:0046872">
    <property type="term" value="F:metal ion binding"/>
    <property type="evidence" value="ECO:0007669"/>
    <property type="project" value="UniProtKB-KW"/>
</dbReference>
<dbReference type="InterPro" id="IPR007197">
    <property type="entry name" value="rSAM"/>
</dbReference>
<dbReference type="Gene3D" id="3.20.20.70">
    <property type="entry name" value="Aldolase class I"/>
    <property type="match status" value="2"/>
</dbReference>
<dbReference type="InterPro" id="IPR000863">
    <property type="entry name" value="Sulfotransferase_dom"/>
</dbReference>
<evidence type="ECO:0000313" key="10">
    <source>
        <dbReference type="Proteomes" id="UP000032233"/>
    </source>
</evidence>
<keyword evidence="5" id="KW-0408">Iron</keyword>
<accession>A0A0D2GCK1</accession>
<reference evidence="9 10" key="1">
    <citation type="submission" date="2013-11" db="EMBL/GenBank/DDBJ databases">
        <title>Metagenomic analysis of a methanogenic consortium involved in long chain n-alkane degradation.</title>
        <authorList>
            <person name="Davidova I.A."/>
            <person name="Callaghan A.V."/>
            <person name="Wawrik B."/>
            <person name="Pruitt S."/>
            <person name="Marks C."/>
            <person name="Duncan K.E."/>
            <person name="Suflita J.M."/>
        </authorList>
    </citation>
    <scope>NUCLEOTIDE SEQUENCE [LARGE SCALE GENOMIC DNA]</scope>
    <source>
        <strain evidence="9 10">SPR</strain>
    </source>
</reference>
<dbReference type="InterPro" id="IPR058240">
    <property type="entry name" value="rSAM_sf"/>
</dbReference>
<dbReference type="SFLD" id="SFLDG01387">
    <property type="entry name" value="BtrN-like_SPASM_domain_contain"/>
    <property type="match status" value="1"/>
</dbReference>
<evidence type="ECO:0000313" key="9">
    <source>
        <dbReference type="EMBL" id="KIX12657.1"/>
    </source>
</evidence>
<gene>
    <name evidence="9" type="ORF">X474_17900</name>
</gene>
<evidence type="ECO:0000256" key="6">
    <source>
        <dbReference type="ARBA" id="ARBA00023014"/>
    </source>
</evidence>
<dbReference type="InterPro" id="IPR006638">
    <property type="entry name" value="Elp3/MiaA/NifB-like_rSAM"/>
</dbReference>
<evidence type="ECO:0000256" key="7">
    <source>
        <dbReference type="SAM" id="MobiDB-lite"/>
    </source>
</evidence>